<dbReference type="EMBL" id="JAQLGM010000038">
    <property type="protein sequence ID" value="MDB2001403.1"/>
    <property type="molecule type" value="Genomic_DNA"/>
</dbReference>
<dbReference type="Gene3D" id="3.90.550.10">
    <property type="entry name" value="Spore Coat Polysaccharide Biosynthesis Protein SpsA, Chain A"/>
    <property type="match status" value="1"/>
</dbReference>
<dbReference type="Proteomes" id="UP001300871">
    <property type="component" value="Unassembled WGS sequence"/>
</dbReference>
<reference evidence="2" key="1">
    <citation type="submission" date="2023-01" db="EMBL/GenBank/DDBJ databases">
        <title>Human gut microbiome strain richness.</title>
        <authorList>
            <person name="Chen-Liaw A."/>
        </authorList>
    </citation>
    <scope>NUCLEOTIDE SEQUENCE</scope>
    <source>
        <strain evidence="2">B1_m1001713B170214d0_201011</strain>
    </source>
</reference>
<gene>
    <name evidence="2" type="ORF">PM006_14440</name>
</gene>
<evidence type="ECO:0000259" key="1">
    <source>
        <dbReference type="Pfam" id="PF00535"/>
    </source>
</evidence>
<sequence length="265" mass="30796">MRVQVLASVMNQSLDIVDKMNISSDAIIINQCSQFELQKLVKGERNISIYSFSERGVGLSRNNALMRASEDILLFADDDLVYNNTYETQIIREFEEHPDADMIFFNVPSLNCKRPSFMVKKFSRVHWFNCLRYGTIRIAVKRLSIHSRNITFSLLFGGGAYYGSGEDTLFIHECLKKGLKIYTSPEIIGYVEQKTSSWFRGYNEKYFYDKGALFYSISPLLFRLYCLQYCIRKYSIYSSDIKFGNAYRCMMAGSKDIKRKQMGKD</sequence>
<comment type="caution">
    <text evidence="2">The sequence shown here is derived from an EMBL/GenBank/DDBJ whole genome shotgun (WGS) entry which is preliminary data.</text>
</comment>
<dbReference type="AlphaFoldDB" id="A0AAW6B084"/>
<protein>
    <submittedName>
        <fullName evidence="2">Glycosyltransferase family 2 protein</fullName>
    </submittedName>
</protein>
<dbReference type="InterPro" id="IPR029044">
    <property type="entry name" value="Nucleotide-diphossugar_trans"/>
</dbReference>
<dbReference type="InterPro" id="IPR001173">
    <property type="entry name" value="Glyco_trans_2-like"/>
</dbReference>
<proteinExistence type="predicted"/>
<feature type="domain" description="Glycosyltransferase 2-like" evidence="1">
    <location>
        <begin position="25"/>
        <end position="137"/>
    </location>
</feature>
<dbReference type="CDD" id="cd00761">
    <property type="entry name" value="Glyco_tranf_GTA_type"/>
    <property type="match status" value="1"/>
</dbReference>
<dbReference type="Pfam" id="PF00535">
    <property type="entry name" value="Glycos_transf_2"/>
    <property type="match status" value="1"/>
</dbReference>
<evidence type="ECO:0000313" key="3">
    <source>
        <dbReference type="Proteomes" id="UP001300871"/>
    </source>
</evidence>
<accession>A0AAW6B084</accession>
<name>A0AAW6B084_CLOSY</name>
<dbReference type="RefSeq" id="WP_156346715.1">
    <property type="nucleotide sequence ID" value="NZ_CACRUA010000025.1"/>
</dbReference>
<dbReference type="SUPFAM" id="SSF53448">
    <property type="entry name" value="Nucleotide-diphospho-sugar transferases"/>
    <property type="match status" value="1"/>
</dbReference>
<evidence type="ECO:0000313" key="2">
    <source>
        <dbReference type="EMBL" id="MDB2001403.1"/>
    </source>
</evidence>
<organism evidence="2 3">
    <name type="scientific">Clostridium symbiosum</name>
    <name type="common">Bacteroides symbiosus</name>
    <dbReference type="NCBI Taxonomy" id="1512"/>
    <lineage>
        <taxon>Bacteria</taxon>
        <taxon>Bacillati</taxon>
        <taxon>Bacillota</taxon>
        <taxon>Clostridia</taxon>
        <taxon>Lachnospirales</taxon>
        <taxon>Lachnospiraceae</taxon>
        <taxon>Otoolea</taxon>
    </lineage>
</organism>